<evidence type="ECO:0000256" key="1">
    <source>
        <dbReference type="ARBA" id="ARBA00006865"/>
    </source>
</evidence>
<keyword evidence="5" id="KW-0378">Hydrolase</keyword>
<dbReference type="Pfam" id="PF00722">
    <property type="entry name" value="Glyco_hydro_16"/>
    <property type="match status" value="1"/>
</dbReference>
<keyword evidence="6" id="KW-1185">Reference proteome</keyword>
<feature type="compositionally biased region" description="Basic and acidic residues" evidence="2">
    <location>
        <begin position="149"/>
        <end position="158"/>
    </location>
</feature>
<feature type="compositionally biased region" description="Gly residues" evidence="2">
    <location>
        <begin position="195"/>
        <end position="213"/>
    </location>
</feature>
<sequence length="558" mass="56288">MAAAMVIAAATACASAEPASVLTAAGESATEVPTSPAAASASGRHREGEPAAGAAGAASDAASSRSGPRAATVDRRPRPVRERSDANVLPPEPSTGSSPGEAALRPPSGRVGRDGSFTLPDDRVTIYPDHTFPYGSSADSAWPDGSLGHPDDRLRGQDDGYPYGYTDGYRGDYGDWYAHRYGDTYGNEYADGDAQGYGNGYRRGGPGGAGGSDASGSNTATGTYGSGSHGSTGARSGVSGRSDESGGSDASRAGSPLPVGQSDSSSVIHPAPGTGSAGTATGAAGAGSSATGTGATTGTTGTTGVTGAGAGAGTGAGTTTGTAGAGAAGVTGAGTGALAGQTTGPEWGAPILVEDFNGTRIDESKWGVYDSPNARTNPRTSRATSVSGGMLRMTGGIYGGKDLSGGVASTLLQQYGRWEVRLRTEAGAGYSAVALLMPEDVTPSNYAEVDFVEVGDIPRRLSGVFVHGNNGQRAAGSMRADFTQWHTAAVDWLPDRLTFWLDGKMVWNYTGPLVPRNRTMGLALQNDVICDGALCRNAATPATVTMYVDWVRVYRAPR</sequence>
<dbReference type="CDD" id="cd00413">
    <property type="entry name" value="Glyco_hydrolase_16"/>
    <property type="match status" value="1"/>
</dbReference>
<dbReference type="Gene3D" id="2.60.120.200">
    <property type="match status" value="1"/>
</dbReference>
<dbReference type="PROSITE" id="PS51762">
    <property type="entry name" value="GH16_2"/>
    <property type="match status" value="1"/>
</dbReference>
<dbReference type="InterPro" id="IPR050546">
    <property type="entry name" value="Glycosyl_Hydrlase_16"/>
</dbReference>
<feature type="domain" description="GH16" evidence="4">
    <location>
        <begin position="345"/>
        <end position="558"/>
    </location>
</feature>
<dbReference type="SUPFAM" id="SSF49899">
    <property type="entry name" value="Concanavalin A-like lectins/glucanases"/>
    <property type="match status" value="1"/>
</dbReference>
<dbReference type="EMBL" id="JBIAXI010000003">
    <property type="protein sequence ID" value="MFF4772483.1"/>
    <property type="molecule type" value="Genomic_DNA"/>
</dbReference>
<feature type="region of interest" description="Disordered" evidence="2">
    <location>
        <begin position="185"/>
        <end position="308"/>
    </location>
</feature>
<dbReference type="Proteomes" id="UP001602119">
    <property type="component" value="Unassembled WGS sequence"/>
</dbReference>
<feature type="region of interest" description="Disordered" evidence="2">
    <location>
        <begin position="11"/>
        <end position="161"/>
    </location>
</feature>
<dbReference type="RefSeq" id="WP_387340906.1">
    <property type="nucleotide sequence ID" value="NZ_JBIAXI010000003.1"/>
</dbReference>
<dbReference type="PANTHER" id="PTHR10963">
    <property type="entry name" value="GLYCOSYL HYDROLASE-RELATED"/>
    <property type="match status" value="1"/>
</dbReference>
<feature type="compositionally biased region" description="Low complexity" evidence="2">
    <location>
        <begin position="50"/>
        <end position="71"/>
    </location>
</feature>
<comment type="caution">
    <text evidence="5">The sequence shown here is derived from an EMBL/GenBank/DDBJ whole genome shotgun (WGS) entry which is preliminary data.</text>
</comment>
<evidence type="ECO:0000259" key="4">
    <source>
        <dbReference type="PROSITE" id="PS51762"/>
    </source>
</evidence>
<evidence type="ECO:0000313" key="5">
    <source>
        <dbReference type="EMBL" id="MFF4772483.1"/>
    </source>
</evidence>
<protein>
    <submittedName>
        <fullName evidence="5">Glycoside hydrolase family 16 protein</fullName>
    </submittedName>
</protein>
<feature type="signal peptide" evidence="3">
    <location>
        <begin position="1"/>
        <end position="16"/>
    </location>
</feature>
<evidence type="ECO:0000313" key="6">
    <source>
        <dbReference type="Proteomes" id="UP001602119"/>
    </source>
</evidence>
<gene>
    <name evidence="5" type="ORF">ACFY05_06450</name>
</gene>
<feature type="compositionally biased region" description="Basic and acidic residues" evidence="2">
    <location>
        <begin position="72"/>
        <end position="85"/>
    </location>
</feature>
<accession>A0ABW6V083</accession>
<proteinExistence type="inferred from homology"/>
<evidence type="ECO:0000256" key="2">
    <source>
        <dbReference type="SAM" id="MobiDB-lite"/>
    </source>
</evidence>
<feature type="chain" id="PRO_5046088004" evidence="3">
    <location>
        <begin position="17"/>
        <end position="558"/>
    </location>
</feature>
<dbReference type="InterPro" id="IPR000757">
    <property type="entry name" value="Beta-glucanase-like"/>
</dbReference>
<evidence type="ECO:0000256" key="3">
    <source>
        <dbReference type="SAM" id="SignalP"/>
    </source>
</evidence>
<comment type="similarity">
    <text evidence="1">Belongs to the glycosyl hydrolase 16 family.</text>
</comment>
<feature type="compositionally biased region" description="Low complexity" evidence="2">
    <location>
        <begin position="273"/>
        <end position="303"/>
    </location>
</feature>
<dbReference type="PANTHER" id="PTHR10963:SF55">
    <property type="entry name" value="GLYCOSIDE HYDROLASE FAMILY 16 PROTEIN"/>
    <property type="match status" value="1"/>
</dbReference>
<name>A0ABW6V083_MICFU</name>
<reference evidence="5 6" key="1">
    <citation type="submission" date="2024-10" db="EMBL/GenBank/DDBJ databases">
        <title>The Natural Products Discovery Center: Release of the First 8490 Sequenced Strains for Exploring Actinobacteria Biosynthetic Diversity.</title>
        <authorList>
            <person name="Kalkreuter E."/>
            <person name="Kautsar S.A."/>
            <person name="Yang D."/>
            <person name="Bader C.D."/>
            <person name="Teijaro C.N."/>
            <person name="Fluegel L."/>
            <person name="Davis C.M."/>
            <person name="Simpson J.R."/>
            <person name="Lauterbach L."/>
            <person name="Steele A.D."/>
            <person name="Gui C."/>
            <person name="Meng S."/>
            <person name="Li G."/>
            <person name="Viehrig K."/>
            <person name="Ye F."/>
            <person name="Su P."/>
            <person name="Kiefer A.F."/>
            <person name="Nichols A."/>
            <person name="Cepeda A.J."/>
            <person name="Yan W."/>
            <person name="Fan B."/>
            <person name="Jiang Y."/>
            <person name="Adhikari A."/>
            <person name="Zheng C.-J."/>
            <person name="Schuster L."/>
            <person name="Cowan T.M."/>
            <person name="Smanski M.J."/>
            <person name="Chevrette M.G."/>
            <person name="De Carvalho L.P.S."/>
            <person name="Shen B."/>
        </authorList>
    </citation>
    <scope>NUCLEOTIDE SEQUENCE [LARGE SCALE GENOMIC DNA]</scope>
    <source>
        <strain evidence="5 6">NPDC001281</strain>
    </source>
</reference>
<keyword evidence="3" id="KW-0732">Signal</keyword>
<organism evidence="5 6">
    <name type="scientific">Microtetraspora fusca</name>
    <dbReference type="NCBI Taxonomy" id="1997"/>
    <lineage>
        <taxon>Bacteria</taxon>
        <taxon>Bacillati</taxon>
        <taxon>Actinomycetota</taxon>
        <taxon>Actinomycetes</taxon>
        <taxon>Streptosporangiales</taxon>
        <taxon>Streptosporangiaceae</taxon>
        <taxon>Microtetraspora</taxon>
    </lineage>
</organism>
<dbReference type="GO" id="GO:0016787">
    <property type="term" value="F:hydrolase activity"/>
    <property type="evidence" value="ECO:0007669"/>
    <property type="project" value="UniProtKB-KW"/>
</dbReference>
<dbReference type="InterPro" id="IPR013320">
    <property type="entry name" value="ConA-like_dom_sf"/>
</dbReference>
<feature type="compositionally biased region" description="Low complexity" evidence="2">
    <location>
        <begin position="214"/>
        <end position="223"/>
    </location>
</feature>